<dbReference type="PANTHER" id="PTHR43433:SF4">
    <property type="entry name" value="NON-HEME CHLOROPEROXIDASE-RELATED"/>
    <property type="match status" value="1"/>
</dbReference>
<comment type="caution">
    <text evidence="2">The sequence shown here is derived from an EMBL/GenBank/DDBJ whole genome shotgun (WGS) entry which is preliminary data.</text>
</comment>
<name>A0A7W6FRY2_9SPHN</name>
<evidence type="ECO:0000259" key="1">
    <source>
        <dbReference type="Pfam" id="PF12697"/>
    </source>
</evidence>
<dbReference type="InterPro" id="IPR029058">
    <property type="entry name" value="AB_hydrolase_fold"/>
</dbReference>
<dbReference type="Pfam" id="PF12697">
    <property type="entry name" value="Abhydrolase_6"/>
    <property type="match status" value="1"/>
</dbReference>
<protein>
    <submittedName>
        <fullName evidence="2">Pimeloyl-ACP methyl ester carboxylesterase</fullName>
    </submittedName>
</protein>
<dbReference type="PANTHER" id="PTHR43433">
    <property type="entry name" value="HYDROLASE, ALPHA/BETA FOLD FAMILY PROTEIN"/>
    <property type="match status" value="1"/>
</dbReference>
<sequence>MSTLLILPGLLCDSRMFAAQIDAFPGAVAVDGFYAGCDRIEAMADYALARAPERFALLGHSMGARIALEVIRKAPQRVERIALADTGIHPVKPGEADKRYALRDIGREQGMTALVDAWLPPMVGAAGRGDAALMASLRAMCIDAGQHVFERQIAALLNRPDTDAVLASIRVPAVAIVGDEDQWSPVDQHADMVERIPGAQLRVVEGAGHMAPAEKPQQFNQILREWLDWPAAS</sequence>
<evidence type="ECO:0000313" key="2">
    <source>
        <dbReference type="EMBL" id="MBB3928530.1"/>
    </source>
</evidence>
<organism evidence="2 3">
    <name type="scientific">Sphingobium jiangsuense</name>
    <dbReference type="NCBI Taxonomy" id="870476"/>
    <lineage>
        <taxon>Bacteria</taxon>
        <taxon>Pseudomonadati</taxon>
        <taxon>Pseudomonadota</taxon>
        <taxon>Alphaproteobacteria</taxon>
        <taxon>Sphingomonadales</taxon>
        <taxon>Sphingomonadaceae</taxon>
        <taxon>Sphingobium</taxon>
    </lineage>
</organism>
<reference evidence="2 3" key="1">
    <citation type="submission" date="2020-08" db="EMBL/GenBank/DDBJ databases">
        <title>Genomic Encyclopedia of Type Strains, Phase IV (KMG-IV): sequencing the most valuable type-strain genomes for metagenomic binning, comparative biology and taxonomic classification.</title>
        <authorList>
            <person name="Goeker M."/>
        </authorList>
    </citation>
    <scope>NUCLEOTIDE SEQUENCE [LARGE SCALE GENOMIC DNA]</scope>
    <source>
        <strain evidence="2 3">DSM 26189</strain>
    </source>
</reference>
<evidence type="ECO:0000313" key="3">
    <source>
        <dbReference type="Proteomes" id="UP000571950"/>
    </source>
</evidence>
<dbReference type="Gene3D" id="3.40.50.1820">
    <property type="entry name" value="alpha/beta hydrolase"/>
    <property type="match status" value="1"/>
</dbReference>
<keyword evidence="3" id="KW-1185">Reference proteome</keyword>
<dbReference type="SUPFAM" id="SSF53474">
    <property type="entry name" value="alpha/beta-Hydrolases"/>
    <property type="match status" value="1"/>
</dbReference>
<dbReference type="AlphaFoldDB" id="A0A7W6FRY2"/>
<proteinExistence type="predicted"/>
<accession>A0A7W6FRY2</accession>
<dbReference type="EMBL" id="JACIDT010000026">
    <property type="protein sequence ID" value="MBB3928530.1"/>
    <property type="molecule type" value="Genomic_DNA"/>
</dbReference>
<dbReference type="Proteomes" id="UP000571950">
    <property type="component" value="Unassembled WGS sequence"/>
</dbReference>
<dbReference type="RefSeq" id="WP_188073805.1">
    <property type="nucleotide sequence ID" value="NZ_BSPS01000059.1"/>
</dbReference>
<feature type="domain" description="AB hydrolase-1" evidence="1">
    <location>
        <begin position="44"/>
        <end position="221"/>
    </location>
</feature>
<dbReference type="InterPro" id="IPR000073">
    <property type="entry name" value="AB_hydrolase_1"/>
</dbReference>
<dbReference type="InterPro" id="IPR050471">
    <property type="entry name" value="AB_hydrolase"/>
</dbReference>
<dbReference type="PRINTS" id="PR00111">
    <property type="entry name" value="ABHYDROLASE"/>
</dbReference>
<gene>
    <name evidence="2" type="ORF">GGR43_004275</name>
</gene>